<organism evidence="8 9">
    <name type="scientific">candidate division WOR-3 bacterium JGI_Cruoil_03_44_89</name>
    <dbReference type="NCBI Taxonomy" id="1973748"/>
    <lineage>
        <taxon>Bacteria</taxon>
        <taxon>Bacteria division WOR-3</taxon>
    </lineage>
</organism>
<dbReference type="AlphaFoldDB" id="A0A235BX58"/>
<dbReference type="GO" id="GO:0016987">
    <property type="term" value="F:sigma factor activity"/>
    <property type="evidence" value="ECO:0007669"/>
    <property type="project" value="UniProtKB-KW"/>
</dbReference>
<feature type="domain" description="RNA polymerase sigma-70 region 2" evidence="6">
    <location>
        <begin position="24"/>
        <end position="88"/>
    </location>
</feature>
<comment type="caution">
    <text evidence="8">The sequence shown here is derived from an EMBL/GenBank/DDBJ whole genome shotgun (WGS) entry which is preliminary data.</text>
</comment>
<dbReference type="SUPFAM" id="SSF88946">
    <property type="entry name" value="Sigma2 domain of RNA polymerase sigma factors"/>
    <property type="match status" value="1"/>
</dbReference>
<dbReference type="Gene3D" id="1.10.1740.10">
    <property type="match status" value="1"/>
</dbReference>
<evidence type="ECO:0000256" key="3">
    <source>
        <dbReference type="ARBA" id="ARBA00023082"/>
    </source>
</evidence>
<comment type="similarity">
    <text evidence="1">Belongs to the sigma-70 factor family. ECF subfamily.</text>
</comment>
<evidence type="ECO:0000259" key="6">
    <source>
        <dbReference type="Pfam" id="PF04542"/>
    </source>
</evidence>
<protein>
    <recommendedName>
        <fullName evidence="10">RNA polymerase subunit sigma-24</fullName>
    </recommendedName>
</protein>
<dbReference type="Pfam" id="PF08281">
    <property type="entry name" value="Sigma70_r4_2"/>
    <property type="match status" value="1"/>
</dbReference>
<dbReference type="Proteomes" id="UP000215215">
    <property type="component" value="Unassembled WGS sequence"/>
</dbReference>
<dbReference type="InterPro" id="IPR039425">
    <property type="entry name" value="RNA_pol_sigma-70-like"/>
</dbReference>
<dbReference type="CDD" id="cd06171">
    <property type="entry name" value="Sigma70_r4"/>
    <property type="match status" value="1"/>
</dbReference>
<dbReference type="InterPro" id="IPR036388">
    <property type="entry name" value="WH-like_DNA-bd_sf"/>
</dbReference>
<keyword evidence="5" id="KW-0804">Transcription</keyword>
<feature type="domain" description="RNA polymerase sigma factor 70 region 4 type 2" evidence="7">
    <location>
        <begin position="116"/>
        <end position="167"/>
    </location>
</feature>
<dbReference type="InterPro" id="IPR007627">
    <property type="entry name" value="RNA_pol_sigma70_r2"/>
</dbReference>
<dbReference type="EMBL" id="NOZQ01000049">
    <property type="protein sequence ID" value="OYD16822.1"/>
    <property type="molecule type" value="Genomic_DNA"/>
</dbReference>
<dbReference type="PANTHER" id="PTHR43133">
    <property type="entry name" value="RNA POLYMERASE ECF-TYPE SIGMA FACTO"/>
    <property type="match status" value="1"/>
</dbReference>
<evidence type="ECO:0000259" key="7">
    <source>
        <dbReference type="Pfam" id="PF08281"/>
    </source>
</evidence>
<dbReference type="NCBIfam" id="TIGR02937">
    <property type="entry name" value="sigma70-ECF"/>
    <property type="match status" value="1"/>
</dbReference>
<dbReference type="PANTHER" id="PTHR43133:SF8">
    <property type="entry name" value="RNA POLYMERASE SIGMA FACTOR HI_1459-RELATED"/>
    <property type="match status" value="1"/>
</dbReference>
<evidence type="ECO:0000256" key="1">
    <source>
        <dbReference type="ARBA" id="ARBA00010641"/>
    </source>
</evidence>
<keyword evidence="3" id="KW-0731">Sigma factor</keyword>
<reference evidence="8 9" key="1">
    <citation type="submission" date="2017-07" db="EMBL/GenBank/DDBJ databases">
        <title>Recovery of genomes from metagenomes via a dereplication, aggregation, and scoring strategy.</title>
        <authorList>
            <person name="Sieber C.M."/>
            <person name="Probst A.J."/>
            <person name="Sharrar A."/>
            <person name="Thomas B.C."/>
            <person name="Hess M."/>
            <person name="Tringe S.G."/>
            <person name="Banfield J.F."/>
        </authorList>
    </citation>
    <scope>NUCLEOTIDE SEQUENCE [LARGE SCALE GENOMIC DNA]</scope>
    <source>
        <strain evidence="8">JGI_Cruoil_03_44_89</strain>
    </source>
</reference>
<dbReference type="GO" id="GO:0003677">
    <property type="term" value="F:DNA binding"/>
    <property type="evidence" value="ECO:0007669"/>
    <property type="project" value="UniProtKB-KW"/>
</dbReference>
<gene>
    <name evidence="8" type="ORF">CH333_02525</name>
</gene>
<dbReference type="InterPro" id="IPR014284">
    <property type="entry name" value="RNA_pol_sigma-70_dom"/>
</dbReference>
<evidence type="ECO:0000256" key="4">
    <source>
        <dbReference type="ARBA" id="ARBA00023125"/>
    </source>
</evidence>
<evidence type="ECO:0000313" key="8">
    <source>
        <dbReference type="EMBL" id="OYD16822.1"/>
    </source>
</evidence>
<keyword evidence="2" id="KW-0805">Transcription regulation</keyword>
<dbReference type="SUPFAM" id="SSF88659">
    <property type="entry name" value="Sigma3 and sigma4 domains of RNA polymerase sigma factors"/>
    <property type="match status" value="1"/>
</dbReference>
<accession>A0A235BX58</accession>
<keyword evidence="4" id="KW-0238">DNA-binding</keyword>
<evidence type="ECO:0000313" key="9">
    <source>
        <dbReference type="Proteomes" id="UP000215215"/>
    </source>
</evidence>
<dbReference type="Gene3D" id="1.10.10.10">
    <property type="entry name" value="Winged helix-like DNA-binding domain superfamily/Winged helix DNA-binding domain"/>
    <property type="match status" value="1"/>
</dbReference>
<evidence type="ECO:0008006" key="10">
    <source>
        <dbReference type="Google" id="ProtNLM"/>
    </source>
</evidence>
<evidence type="ECO:0000256" key="5">
    <source>
        <dbReference type="ARBA" id="ARBA00023163"/>
    </source>
</evidence>
<sequence>MENEADLISGALAGEEEAYRGLLNLYKGRVFSFVYRIVRNYDDAEDITFGTFVRCFKALSSFDPTKSFSTWLFSIAHNLTVDFLRKKKQEYELLDERLPGGDDLVQEYEKNEQLGRIEGALLKLAPIDREIVIFFYREEKSYKEIGEILNIPVTTIKTRLHRARKKLRDLVREKG</sequence>
<dbReference type="Pfam" id="PF04542">
    <property type="entry name" value="Sigma70_r2"/>
    <property type="match status" value="1"/>
</dbReference>
<dbReference type="InterPro" id="IPR013249">
    <property type="entry name" value="RNA_pol_sigma70_r4_t2"/>
</dbReference>
<dbReference type="GO" id="GO:0006352">
    <property type="term" value="P:DNA-templated transcription initiation"/>
    <property type="evidence" value="ECO:0007669"/>
    <property type="project" value="InterPro"/>
</dbReference>
<dbReference type="InterPro" id="IPR013325">
    <property type="entry name" value="RNA_pol_sigma_r2"/>
</dbReference>
<proteinExistence type="inferred from homology"/>
<evidence type="ECO:0000256" key="2">
    <source>
        <dbReference type="ARBA" id="ARBA00023015"/>
    </source>
</evidence>
<name>A0A235BX58_UNCW3</name>
<dbReference type="InterPro" id="IPR013324">
    <property type="entry name" value="RNA_pol_sigma_r3/r4-like"/>
</dbReference>